<feature type="compositionally biased region" description="Polar residues" evidence="1">
    <location>
        <begin position="136"/>
        <end position="145"/>
    </location>
</feature>
<comment type="caution">
    <text evidence="2">The sequence shown here is derived from an EMBL/GenBank/DDBJ whole genome shotgun (WGS) entry which is preliminary data.</text>
</comment>
<name>A0A919DVJ3_9ACTN</name>
<reference evidence="2" key="1">
    <citation type="journal article" date="2014" name="Int. J. Syst. Evol. Microbiol.">
        <title>Complete genome sequence of Corynebacterium casei LMG S-19264T (=DSM 44701T), isolated from a smear-ripened cheese.</title>
        <authorList>
            <consortium name="US DOE Joint Genome Institute (JGI-PGF)"/>
            <person name="Walter F."/>
            <person name="Albersmeier A."/>
            <person name="Kalinowski J."/>
            <person name="Ruckert C."/>
        </authorList>
    </citation>
    <scope>NUCLEOTIDE SEQUENCE</scope>
    <source>
        <strain evidence="2">JCM 4784</strain>
    </source>
</reference>
<keyword evidence="3" id="KW-1185">Reference proteome</keyword>
<dbReference type="AlphaFoldDB" id="A0A919DVJ3"/>
<reference evidence="2" key="2">
    <citation type="submission" date="2020-09" db="EMBL/GenBank/DDBJ databases">
        <authorList>
            <person name="Sun Q."/>
            <person name="Ohkuma M."/>
        </authorList>
    </citation>
    <scope>NUCLEOTIDE SEQUENCE</scope>
    <source>
        <strain evidence="2">JCM 4784</strain>
    </source>
</reference>
<organism evidence="2 3">
    <name type="scientific">Streptomyces longispororuber</name>
    <dbReference type="NCBI Taxonomy" id="68230"/>
    <lineage>
        <taxon>Bacteria</taxon>
        <taxon>Bacillati</taxon>
        <taxon>Actinomycetota</taxon>
        <taxon>Actinomycetes</taxon>
        <taxon>Kitasatosporales</taxon>
        <taxon>Streptomycetaceae</taxon>
        <taxon>Streptomyces</taxon>
    </lineage>
</organism>
<sequence>MVTAWSPRRIARARAAGGPLLRLLAFGVLLFGVALAHGASAETAGDHVVTSAVSVTGTPDAASRAVAQRAETPGADAPSPGVPNPGVPNPDVPSPGAHGADGAQAPDTGTGPAASLGAADDRHGAPSPAHPGDQCASGQPTQGSASAPPCLAPSVGRPDAPGQRPRGRGPGGAEGAVTSSADLKSSVVQQV</sequence>
<dbReference type="RefSeq" id="WP_190139089.1">
    <property type="nucleotide sequence ID" value="NZ_BNBT01000125.1"/>
</dbReference>
<accession>A0A919DVJ3</accession>
<evidence type="ECO:0000313" key="2">
    <source>
        <dbReference type="EMBL" id="GHE82660.1"/>
    </source>
</evidence>
<feature type="compositionally biased region" description="Polar residues" evidence="1">
    <location>
        <begin position="177"/>
        <end position="191"/>
    </location>
</feature>
<protein>
    <submittedName>
        <fullName evidence="2">Uncharacterized protein</fullName>
    </submittedName>
</protein>
<feature type="compositionally biased region" description="Pro residues" evidence="1">
    <location>
        <begin position="80"/>
        <end position="93"/>
    </location>
</feature>
<gene>
    <name evidence="2" type="ORF">GCM10018785_58330</name>
</gene>
<evidence type="ECO:0000256" key="1">
    <source>
        <dbReference type="SAM" id="MobiDB-lite"/>
    </source>
</evidence>
<dbReference type="Proteomes" id="UP000608024">
    <property type="component" value="Unassembled WGS sequence"/>
</dbReference>
<proteinExistence type="predicted"/>
<evidence type="ECO:0000313" key="3">
    <source>
        <dbReference type="Proteomes" id="UP000608024"/>
    </source>
</evidence>
<dbReference type="EMBL" id="BNBT01000125">
    <property type="protein sequence ID" value="GHE82660.1"/>
    <property type="molecule type" value="Genomic_DNA"/>
</dbReference>
<feature type="region of interest" description="Disordered" evidence="1">
    <location>
        <begin position="60"/>
        <end position="191"/>
    </location>
</feature>